<dbReference type="PANTHER" id="PTHR42101">
    <property type="entry name" value="CHROMOSOME 16, WHOLE GENOME SHOTGUN SEQUENCE"/>
    <property type="match status" value="1"/>
</dbReference>
<keyword evidence="4" id="KW-1185">Reference proteome</keyword>
<name>A0ABR2UPH9_9PEZI</name>
<feature type="transmembrane region" description="Helical" evidence="2">
    <location>
        <begin position="97"/>
        <end position="115"/>
    </location>
</feature>
<protein>
    <recommendedName>
        <fullName evidence="5">Low temperature requirement A</fullName>
    </recommendedName>
</protein>
<dbReference type="InterPro" id="IPR010640">
    <property type="entry name" value="Low_temperature_requirement_A"/>
</dbReference>
<accession>A0ABR2UPH9</accession>
<dbReference type="Proteomes" id="UP001408356">
    <property type="component" value="Unassembled WGS sequence"/>
</dbReference>
<dbReference type="EMBL" id="JARVKF010000408">
    <property type="protein sequence ID" value="KAK9416201.1"/>
    <property type="molecule type" value="Genomic_DNA"/>
</dbReference>
<feature type="transmembrane region" description="Helical" evidence="2">
    <location>
        <begin position="330"/>
        <end position="347"/>
    </location>
</feature>
<keyword evidence="2" id="KW-0812">Transmembrane</keyword>
<reference evidence="3 4" key="1">
    <citation type="journal article" date="2024" name="J. Plant Pathol.">
        <title>Sequence and assembly of the genome of Seiridium unicorne, isolate CBS 538.82, causal agent of cypress canker disease.</title>
        <authorList>
            <person name="Scali E."/>
            <person name="Rocca G.D."/>
            <person name="Danti R."/>
            <person name="Garbelotto M."/>
            <person name="Barberini S."/>
            <person name="Baroncelli R."/>
            <person name="Emiliani G."/>
        </authorList>
    </citation>
    <scope>NUCLEOTIDE SEQUENCE [LARGE SCALE GENOMIC DNA]</scope>
    <source>
        <strain evidence="3 4">BM-138-508</strain>
    </source>
</reference>
<evidence type="ECO:0000313" key="4">
    <source>
        <dbReference type="Proteomes" id="UP001408356"/>
    </source>
</evidence>
<sequence length="709" mass="80180">MPHAQHPHSDLDYANVRLRLVGTRVVEPKESEQNHDNTYEDTNGLLRKRPLSDTPEFCKNEAATTFELFYDLWFVANLSVFSSVHEITTEGSLLSFIGYYVLLWTTWLITTLYDVRFTSDSVLERCCKAIHLGVMVGFAEIGTAFEPEAQIKSVFRAMSFFLMFSRLVLSLQYGLVAWQIRKYTVGRRPMLLTAAIHFIAAMIYLGISFRYTEGKNSRVYVIWYVVGVTEMALHLGFSQLSEVLTFVGTHMGERLNLLTLIVLGEGAIILAKNVTLVVKDTYVKDTSLNIWSSSLIGIVTSSAALIYILFQLYFDWMHEEASMSVRHQVWWASLHLPFHISLVLLLEGSNQFIIWARVTESIEAAIDKLLTVGDKLPDDPTSAQVSQALGDVVKPFITKYQPADVLGTWQGVNNTLADIGELPESFWRNDTSSEDDLDYVHWTNDMQELLFTMVNSIYNAFGIEAEVEKEAAEDPGKHGEYVQTQATRAIGERFTLVFIYAFACAGIVLLFLTVMHVISKRKGWTPFNIFRTGLCIIISVGLALVPILTTNETYVDTFMDTPWMLPVITLCYFVVLLLTHVPHPPVLALIGKIARRGTYVEVEEQRGDIKESHPLNNMSPRGAEERRDTHLVGHQAGYEDRRSGYMPRDVESPGTPGYGESNKNHHRASYMSTGSISLRGEDDFDDVVDYEQMHGGHRDTGLDDWERGR</sequence>
<evidence type="ECO:0000256" key="1">
    <source>
        <dbReference type="SAM" id="MobiDB-lite"/>
    </source>
</evidence>
<keyword evidence="2" id="KW-0472">Membrane</keyword>
<comment type="caution">
    <text evidence="3">The sequence shown here is derived from an EMBL/GenBank/DDBJ whole genome shotgun (WGS) entry which is preliminary data.</text>
</comment>
<feature type="transmembrane region" description="Helical" evidence="2">
    <location>
        <begin position="219"/>
        <end position="237"/>
    </location>
</feature>
<evidence type="ECO:0000256" key="2">
    <source>
        <dbReference type="SAM" id="Phobius"/>
    </source>
</evidence>
<feature type="transmembrane region" description="Helical" evidence="2">
    <location>
        <begin position="530"/>
        <end position="551"/>
    </location>
</feature>
<keyword evidence="2" id="KW-1133">Transmembrane helix</keyword>
<feature type="transmembrane region" description="Helical" evidence="2">
    <location>
        <begin position="497"/>
        <end position="518"/>
    </location>
</feature>
<feature type="transmembrane region" description="Helical" evidence="2">
    <location>
        <begin position="257"/>
        <end position="278"/>
    </location>
</feature>
<feature type="compositionally biased region" description="Basic and acidic residues" evidence="1">
    <location>
        <begin position="641"/>
        <end position="651"/>
    </location>
</feature>
<feature type="transmembrane region" description="Helical" evidence="2">
    <location>
        <begin position="563"/>
        <end position="581"/>
    </location>
</feature>
<evidence type="ECO:0008006" key="5">
    <source>
        <dbReference type="Google" id="ProtNLM"/>
    </source>
</evidence>
<feature type="transmembrane region" description="Helical" evidence="2">
    <location>
        <begin position="290"/>
        <end position="310"/>
    </location>
</feature>
<dbReference type="PANTHER" id="PTHR42101:SF1">
    <property type="entry name" value="LOW TEMPERATURE REQUIREMENT A"/>
    <property type="match status" value="1"/>
</dbReference>
<organism evidence="3 4">
    <name type="scientific">Seiridium unicorne</name>
    <dbReference type="NCBI Taxonomy" id="138068"/>
    <lineage>
        <taxon>Eukaryota</taxon>
        <taxon>Fungi</taxon>
        <taxon>Dikarya</taxon>
        <taxon>Ascomycota</taxon>
        <taxon>Pezizomycotina</taxon>
        <taxon>Sordariomycetes</taxon>
        <taxon>Xylariomycetidae</taxon>
        <taxon>Amphisphaeriales</taxon>
        <taxon>Sporocadaceae</taxon>
        <taxon>Seiridium</taxon>
    </lineage>
</organism>
<proteinExistence type="predicted"/>
<dbReference type="Pfam" id="PF06772">
    <property type="entry name" value="LtrA"/>
    <property type="match status" value="1"/>
</dbReference>
<feature type="transmembrane region" description="Helical" evidence="2">
    <location>
        <begin position="190"/>
        <end position="207"/>
    </location>
</feature>
<feature type="region of interest" description="Disordered" evidence="1">
    <location>
        <begin position="641"/>
        <end position="666"/>
    </location>
</feature>
<feature type="transmembrane region" description="Helical" evidence="2">
    <location>
        <begin position="160"/>
        <end position="178"/>
    </location>
</feature>
<evidence type="ECO:0000313" key="3">
    <source>
        <dbReference type="EMBL" id="KAK9416201.1"/>
    </source>
</evidence>
<gene>
    <name evidence="3" type="ORF">SUNI508_09781</name>
</gene>